<dbReference type="RefSeq" id="XP_034011731.1">
    <property type="nucleotide sequence ID" value="XM_034156244.1"/>
</dbReference>
<keyword evidence="4" id="KW-0186">Copper</keyword>
<dbReference type="OMA" id="YEFDIAM"/>
<dbReference type="AlphaFoldDB" id="A0A642UL86"/>
<keyword evidence="1" id="KW-0813">Transport</keyword>
<dbReference type="InterPro" id="IPR036163">
    <property type="entry name" value="HMA_dom_sf"/>
</dbReference>
<sequence>MAHYQFDVEMACGGCSGAIERVLNKLDGVNTVTTNLDTQKVDVIANDDVSYETVLEKIKKTGKKVNGGKTL</sequence>
<dbReference type="PROSITE" id="PS50846">
    <property type="entry name" value="HMA_2"/>
    <property type="match status" value="1"/>
</dbReference>
<dbReference type="InterPro" id="IPR006121">
    <property type="entry name" value="HMA_dom"/>
</dbReference>
<dbReference type="GeneID" id="54782129"/>
<comment type="similarity">
    <text evidence="7">Belongs to the ATX1 family.</text>
</comment>
<reference evidence="9 10" key="1">
    <citation type="submission" date="2019-07" db="EMBL/GenBank/DDBJ databases">
        <title>Genome assembly of two rare yeast pathogens: Diutina rugosa and Trichomonascus ciferrii.</title>
        <authorList>
            <person name="Mixao V."/>
            <person name="Saus E."/>
            <person name="Hansen A."/>
            <person name="Lass-Flor C."/>
            <person name="Gabaldon T."/>
        </authorList>
    </citation>
    <scope>NUCLEOTIDE SEQUENCE [LARGE SCALE GENOMIC DNA]</scope>
    <source>
        <strain evidence="9 10">CBS 613</strain>
    </source>
</reference>
<evidence type="ECO:0000256" key="4">
    <source>
        <dbReference type="ARBA" id="ARBA00023008"/>
    </source>
</evidence>
<protein>
    <recommendedName>
        <fullName evidence="8">HMA domain-containing protein</fullName>
    </recommendedName>
</protein>
<keyword evidence="3" id="KW-0187">Copper transport</keyword>
<dbReference type="GO" id="GO:0016531">
    <property type="term" value="F:copper chaperone activity"/>
    <property type="evidence" value="ECO:0007669"/>
    <property type="project" value="TreeGrafter"/>
</dbReference>
<dbReference type="Pfam" id="PF00403">
    <property type="entry name" value="HMA"/>
    <property type="match status" value="1"/>
</dbReference>
<evidence type="ECO:0000256" key="1">
    <source>
        <dbReference type="ARBA" id="ARBA00022448"/>
    </source>
</evidence>
<evidence type="ECO:0000256" key="7">
    <source>
        <dbReference type="ARBA" id="ARBA00038171"/>
    </source>
</evidence>
<dbReference type="Proteomes" id="UP000449547">
    <property type="component" value="Unassembled WGS sequence"/>
</dbReference>
<evidence type="ECO:0000256" key="2">
    <source>
        <dbReference type="ARBA" id="ARBA00022723"/>
    </source>
</evidence>
<dbReference type="EMBL" id="SWFT01000105">
    <property type="protein sequence ID" value="KAA8901108.1"/>
    <property type="molecule type" value="Genomic_DNA"/>
</dbReference>
<dbReference type="FunFam" id="3.30.70.100:FF:000008">
    <property type="entry name" value="Copper transport protein ATOX1"/>
    <property type="match status" value="1"/>
</dbReference>
<evidence type="ECO:0000313" key="9">
    <source>
        <dbReference type="EMBL" id="KAA8901108.1"/>
    </source>
</evidence>
<dbReference type="GO" id="GO:0046872">
    <property type="term" value="F:metal ion binding"/>
    <property type="evidence" value="ECO:0007669"/>
    <property type="project" value="UniProtKB-KW"/>
</dbReference>
<dbReference type="GO" id="GO:0006825">
    <property type="term" value="P:copper ion transport"/>
    <property type="evidence" value="ECO:0007669"/>
    <property type="project" value="UniProtKB-KW"/>
</dbReference>
<dbReference type="SUPFAM" id="SSF55008">
    <property type="entry name" value="HMA, heavy metal-associated domain"/>
    <property type="match status" value="1"/>
</dbReference>
<name>A0A642UL86_DIURU</name>
<feature type="domain" description="HMA" evidence="8">
    <location>
        <begin position="1"/>
        <end position="66"/>
    </location>
</feature>
<dbReference type="InterPro" id="IPR051881">
    <property type="entry name" value="Copper_transport_ATOX1-like"/>
</dbReference>
<evidence type="ECO:0000256" key="5">
    <source>
        <dbReference type="ARBA" id="ARBA00023065"/>
    </source>
</evidence>
<dbReference type="CDD" id="cd00371">
    <property type="entry name" value="HMA"/>
    <property type="match status" value="1"/>
</dbReference>
<evidence type="ECO:0000259" key="8">
    <source>
        <dbReference type="PROSITE" id="PS50846"/>
    </source>
</evidence>
<evidence type="ECO:0000256" key="3">
    <source>
        <dbReference type="ARBA" id="ARBA00022796"/>
    </source>
</evidence>
<dbReference type="VEuPathDB" id="FungiDB:DIURU_003478"/>
<dbReference type="GO" id="GO:0005829">
    <property type="term" value="C:cytosol"/>
    <property type="evidence" value="ECO:0007669"/>
    <property type="project" value="TreeGrafter"/>
</dbReference>
<dbReference type="PANTHER" id="PTHR46365:SF1">
    <property type="entry name" value="COPPER TRANSPORT PROTEIN ATOX1"/>
    <property type="match status" value="1"/>
</dbReference>
<gene>
    <name evidence="9" type="ORF">DIURU_003478</name>
</gene>
<dbReference type="Gene3D" id="3.30.70.100">
    <property type="match status" value="1"/>
</dbReference>
<keyword evidence="6" id="KW-0143">Chaperone</keyword>
<evidence type="ECO:0000313" key="10">
    <source>
        <dbReference type="Proteomes" id="UP000449547"/>
    </source>
</evidence>
<proteinExistence type="inferred from homology"/>
<keyword evidence="2" id="KW-0479">Metal-binding</keyword>
<evidence type="ECO:0000256" key="6">
    <source>
        <dbReference type="ARBA" id="ARBA00023186"/>
    </source>
</evidence>
<organism evidence="9 10">
    <name type="scientific">Diutina rugosa</name>
    <name type="common">Yeast</name>
    <name type="synonym">Candida rugosa</name>
    <dbReference type="NCBI Taxonomy" id="5481"/>
    <lineage>
        <taxon>Eukaryota</taxon>
        <taxon>Fungi</taxon>
        <taxon>Dikarya</taxon>
        <taxon>Ascomycota</taxon>
        <taxon>Saccharomycotina</taxon>
        <taxon>Pichiomycetes</taxon>
        <taxon>Debaryomycetaceae</taxon>
        <taxon>Diutina</taxon>
    </lineage>
</organism>
<keyword evidence="5" id="KW-0406">Ion transport</keyword>
<dbReference type="OrthoDB" id="689350at2759"/>
<comment type="caution">
    <text evidence="9">The sequence shown here is derived from an EMBL/GenBank/DDBJ whole genome shotgun (WGS) entry which is preliminary data.</text>
</comment>
<dbReference type="PANTHER" id="PTHR46365">
    <property type="entry name" value="COPPER TRANSPORT PROTEIN ATOX1"/>
    <property type="match status" value="1"/>
</dbReference>
<keyword evidence="10" id="KW-1185">Reference proteome</keyword>
<accession>A0A642UL86</accession>